<sequence length="44" mass="4812">MKHDIGVVTGKRKDGTDAIQNVEMSLIPELDLYRLTAKSELPGA</sequence>
<reference evidence="1" key="1">
    <citation type="submission" date="2020-06" db="EMBL/GenBank/DDBJ databases">
        <title>Genomic insights into acetone-butanol-ethanol (ABE) fermentation by sequencing solventogenic clostridia strains.</title>
        <authorList>
            <person name="Brown S."/>
        </authorList>
    </citation>
    <scope>NUCLEOTIDE SEQUENCE</scope>
    <source>
        <strain evidence="1">DJ123</strain>
    </source>
</reference>
<comment type="caution">
    <text evidence="1">The sequence shown here is derived from an EMBL/GenBank/DDBJ whole genome shotgun (WGS) entry which is preliminary data.</text>
</comment>
<evidence type="ECO:0000313" key="2">
    <source>
        <dbReference type="Proteomes" id="UP000822184"/>
    </source>
</evidence>
<dbReference type="AlphaFoldDB" id="A0AAE5H6F0"/>
<organism evidence="1 2">
    <name type="scientific">Clostridium beijerinckii</name>
    <name type="common">Clostridium MP</name>
    <dbReference type="NCBI Taxonomy" id="1520"/>
    <lineage>
        <taxon>Bacteria</taxon>
        <taxon>Bacillati</taxon>
        <taxon>Bacillota</taxon>
        <taxon>Clostridia</taxon>
        <taxon>Eubacteriales</taxon>
        <taxon>Clostridiaceae</taxon>
        <taxon>Clostridium</taxon>
    </lineage>
</organism>
<protein>
    <submittedName>
        <fullName evidence="1">Uncharacterized protein</fullName>
    </submittedName>
</protein>
<name>A0AAE5H6F0_CLOBE</name>
<dbReference type="EMBL" id="JABTDW010000001">
    <property type="protein sequence ID" value="NSB15224.1"/>
    <property type="molecule type" value="Genomic_DNA"/>
</dbReference>
<accession>A0AAE5H6F0</accession>
<dbReference type="RefSeq" id="WP_420912667.1">
    <property type="nucleotide sequence ID" value="NZ_JABTDW010000001.1"/>
</dbReference>
<dbReference type="Proteomes" id="UP000822184">
    <property type="component" value="Unassembled WGS sequence"/>
</dbReference>
<gene>
    <name evidence="1" type="ORF">BCD95_003483</name>
</gene>
<proteinExistence type="predicted"/>
<evidence type="ECO:0000313" key="1">
    <source>
        <dbReference type="EMBL" id="NSB15224.1"/>
    </source>
</evidence>